<dbReference type="AlphaFoldDB" id="A0A1I6M7L0"/>
<sequence>MKWFVERTSDNRGYQLTGSATYARGYDEWHQPTALLTDARGCITSIKAPATQDVGSKREWVPAQFSGRVAQRELAARAVSHHL</sequence>
<dbReference type="STRING" id="1166337.SAMN05192580_3623"/>
<evidence type="ECO:0000313" key="1">
    <source>
        <dbReference type="EMBL" id="SFS11686.1"/>
    </source>
</evidence>
<dbReference type="Proteomes" id="UP000198824">
    <property type="component" value="Unassembled WGS sequence"/>
</dbReference>
<keyword evidence="2" id="KW-1185">Reference proteome</keyword>
<protein>
    <submittedName>
        <fullName evidence="1">Uncharacterized protein</fullName>
    </submittedName>
</protein>
<dbReference type="RefSeq" id="WP_093316777.1">
    <property type="nucleotide sequence ID" value="NZ_FOZG01000003.1"/>
</dbReference>
<proteinExistence type="predicted"/>
<reference evidence="1 2" key="1">
    <citation type="submission" date="2016-10" db="EMBL/GenBank/DDBJ databases">
        <authorList>
            <person name="de Groot N.N."/>
        </authorList>
    </citation>
    <scope>NUCLEOTIDE SEQUENCE [LARGE SCALE GENOMIC DNA]</scope>
    <source>
        <strain evidence="1 2">S5-249</strain>
    </source>
</reference>
<organism evidence="1 2">
    <name type="scientific">Sphingomonas jatrophae</name>
    <dbReference type="NCBI Taxonomy" id="1166337"/>
    <lineage>
        <taxon>Bacteria</taxon>
        <taxon>Pseudomonadati</taxon>
        <taxon>Pseudomonadota</taxon>
        <taxon>Alphaproteobacteria</taxon>
        <taxon>Sphingomonadales</taxon>
        <taxon>Sphingomonadaceae</taxon>
        <taxon>Sphingomonas</taxon>
    </lineage>
</organism>
<accession>A0A1I6M7L0</accession>
<name>A0A1I6M7L0_9SPHN</name>
<gene>
    <name evidence="1" type="ORF">SAMN05192580_3623</name>
</gene>
<evidence type="ECO:0000313" key="2">
    <source>
        <dbReference type="Proteomes" id="UP000198824"/>
    </source>
</evidence>
<dbReference type="EMBL" id="FOZG01000003">
    <property type="protein sequence ID" value="SFS11686.1"/>
    <property type="molecule type" value="Genomic_DNA"/>
</dbReference>